<dbReference type="RefSeq" id="WP_016148099.1">
    <property type="nucleotide sequence ID" value="NZ_CABKSA010000002.1"/>
</dbReference>
<dbReference type="AlphaFoldDB" id="A0A1Y4LD05"/>
<dbReference type="Proteomes" id="UP000195897">
    <property type="component" value="Unassembled WGS sequence"/>
</dbReference>
<sequence length="136" mass="14731">MVKLIMGAAGTGKTKTIIDLVNAAVKEEKGSVVCIAKGDKLKFDISHDARLINVKDYAIDSYPTLLGFVAGLHAGNYDISKVYVDALYKIVDSKDASDAEKFLLDLDAFSAKHSVDFVIALSEESIPATDVMKKYL</sequence>
<comment type="caution">
    <text evidence="1">The sequence shown here is derived from an EMBL/GenBank/DDBJ whole genome shotgun (WGS) entry which is preliminary data.</text>
</comment>
<gene>
    <name evidence="1" type="ORF">B5F17_01490</name>
</gene>
<reference evidence="2" key="1">
    <citation type="submission" date="2017-04" db="EMBL/GenBank/DDBJ databases">
        <title>Function of individual gut microbiota members based on whole genome sequencing of pure cultures obtained from chicken caecum.</title>
        <authorList>
            <person name="Medvecky M."/>
            <person name="Cejkova D."/>
            <person name="Polansky O."/>
            <person name="Karasova D."/>
            <person name="Kubasova T."/>
            <person name="Cizek A."/>
            <person name="Rychlik I."/>
        </authorList>
    </citation>
    <scope>NUCLEOTIDE SEQUENCE [LARGE SCALE GENOMIC DNA]</scope>
    <source>
        <strain evidence="2">An180</strain>
    </source>
</reference>
<evidence type="ECO:0000313" key="1">
    <source>
        <dbReference type="EMBL" id="OUP54604.1"/>
    </source>
</evidence>
<dbReference type="EMBL" id="NFKK01000001">
    <property type="protein sequence ID" value="OUP54604.1"/>
    <property type="molecule type" value="Genomic_DNA"/>
</dbReference>
<dbReference type="Gene3D" id="3.40.50.300">
    <property type="entry name" value="P-loop containing nucleotide triphosphate hydrolases"/>
    <property type="match status" value="1"/>
</dbReference>
<organism evidence="1 2">
    <name type="scientific">Butyricicoccus pullicaecorum</name>
    <dbReference type="NCBI Taxonomy" id="501571"/>
    <lineage>
        <taxon>Bacteria</taxon>
        <taxon>Bacillati</taxon>
        <taxon>Bacillota</taxon>
        <taxon>Clostridia</taxon>
        <taxon>Eubacteriales</taxon>
        <taxon>Butyricicoccaceae</taxon>
        <taxon>Butyricicoccus</taxon>
    </lineage>
</organism>
<protein>
    <recommendedName>
        <fullName evidence="3">Twitching motility protein PilT</fullName>
    </recommendedName>
</protein>
<proteinExistence type="predicted"/>
<dbReference type="InterPro" id="IPR027417">
    <property type="entry name" value="P-loop_NTPase"/>
</dbReference>
<evidence type="ECO:0000313" key="2">
    <source>
        <dbReference type="Proteomes" id="UP000195897"/>
    </source>
</evidence>
<name>A0A1Y4LD05_9FIRM</name>
<evidence type="ECO:0008006" key="3">
    <source>
        <dbReference type="Google" id="ProtNLM"/>
    </source>
</evidence>
<accession>A0A1Y4LD05</accession>